<feature type="transmembrane region" description="Helical" evidence="8">
    <location>
        <begin position="163"/>
        <end position="184"/>
    </location>
</feature>
<dbReference type="RefSeq" id="WP_123641967.1">
    <property type="nucleotide sequence ID" value="NZ_ML119084.1"/>
</dbReference>
<sequence length="349" mass="35170">MSDATFSRLDGPVTFRLRARALAVFGLLVALVAGLLVLSLMTGSYPLDVRGVLATLAGAPPSDTAATVVWQFRFPRTLAAFLAGALLALSGATLQNVTRNPLADPSLVGVSQGAGLAVVAAIVIYPDLAPALRPLMAFAGALAVAALIQWIAMGRAGGATMRFILTGIGVAAFISAATSALLTYGQLDRAMSALGWLAGSVHAAGWTDVAILSGALAALVPLLFAASRPMAAMRLGTEMAAGLGVRVGRTRVALITLSVALAAAAVAMVGPLGFVGLVAPHMAHRLARSGVGLHLALSAAAGAVLVGAADLAGRALFAPVQIPAGIVTAVIGVPVFVWLILRTQARTQL</sequence>
<dbReference type="OrthoDB" id="9811975at2"/>
<proteinExistence type="inferred from homology"/>
<feature type="transmembrane region" description="Helical" evidence="8">
    <location>
        <begin position="21"/>
        <end position="41"/>
    </location>
</feature>
<dbReference type="InterPro" id="IPR000522">
    <property type="entry name" value="ABC_transptr_permease_BtuC"/>
</dbReference>
<dbReference type="Proteomes" id="UP000268016">
    <property type="component" value="Unassembled WGS sequence"/>
</dbReference>
<evidence type="ECO:0000256" key="4">
    <source>
        <dbReference type="ARBA" id="ARBA00022475"/>
    </source>
</evidence>
<feature type="transmembrane region" description="Helical" evidence="8">
    <location>
        <begin position="77"/>
        <end position="94"/>
    </location>
</feature>
<feature type="transmembrane region" description="Helical" evidence="8">
    <location>
        <begin position="204"/>
        <end position="224"/>
    </location>
</feature>
<dbReference type="EMBL" id="RDRB01000004">
    <property type="protein sequence ID" value="ROU02449.1"/>
    <property type="molecule type" value="Genomic_DNA"/>
</dbReference>
<feature type="transmembrane region" description="Helical" evidence="8">
    <location>
        <begin position="254"/>
        <end position="279"/>
    </location>
</feature>
<organism evidence="9 10">
    <name type="scientific">Histidinibacterium lentulum</name>
    <dbReference type="NCBI Taxonomy" id="2480588"/>
    <lineage>
        <taxon>Bacteria</taxon>
        <taxon>Pseudomonadati</taxon>
        <taxon>Pseudomonadota</taxon>
        <taxon>Alphaproteobacteria</taxon>
        <taxon>Rhodobacterales</taxon>
        <taxon>Paracoccaceae</taxon>
        <taxon>Histidinibacterium</taxon>
    </lineage>
</organism>
<comment type="subcellular location">
    <subcellularLocation>
        <location evidence="1">Cell membrane</location>
        <topology evidence="1">Multi-pass membrane protein</topology>
    </subcellularLocation>
</comment>
<evidence type="ECO:0000256" key="5">
    <source>
        <dbReference type="ARBA" id="ARBA00022692"/>
    </source>
</evidence>
<dbReference type="Gene3D" id="1.10.3470.10">
    <property type="entry name" value="ABC transporter involved in vitamin B12 uptake, BtuC"/>
    <property type="match status" value="1"/>
</dbReference>
<dbReference type="InterPro" id="IPR037294">
    <property type="entry name" value="ABC_BtuC-like"/>
</dbReference>
<keyword evidence="4" id="KW-1003">Cell membrane</keyword>
<dbReference type="PANTHER" id="PTHR30472">
    <property type="entry name" value="FERRIC ENTEROBACTIN TRANSPORT SYSTEM PERMEASE PROTEIN"/>
    <property type="match status" value="1"/>
</dbReference>
<feature type="transmembrane region" description="Helical" evidence="8">
    <location>
        <begin position="321"/>
        <end position="341"/>
    </location>
</feature>
<reference evidence="9 10" key="1">
    <citation type="submission" date="2018-10" db="EMBL/GenBank/DDBJ databases">
        <title>Histidinibacterium lentulum gen. nov., sp. nov., a marine bacterium from the culture broth of Picochlorum sp. 122.</title>
        <authorList>
            <person name="Wang G."/>
        </authorList>
    </citation>
    <scope>NUCLEOTIDE SEQUENCE [LARGE SCALE GENOMIC DNA]</scope>
    <source>
        <strain evidence="9 10">B17</strain>
    </source>
</reference>
<evidence type="ECO:0000256" key="7">
    <source>
        <dbReference type="ARBA" id="ARBA00023136"/>
    </source>
</evidence>
<evidence type="ECO:0000256" key="1">
    <source>
        <dbReference type="ARBA" id="ARBA00004651"/>
    </source>
</evidence>
<evidence type="ECO:0000256" key="6">
    <source>
        <dbReference type="ARBA" id="ARBA00022989"/>
    </source>
</evidence>
<dbReference type="AlphaFoldDB" id="A0A3N2R4N1"/>
<dbReference type="PANTHER" id="PTHR30472:SF24">
    <property type="entry name" value="FERRIC ENTEROBACTIN TRANSPORT SYSTEM PERMEASE PROTEIN FEPG"/>
    <property type="match status" value="1"/>
</dbReference>
<accession>A0A3N2R4N1</accession>
<feature type="transmembrane region" description="Helical" evidence="8">
    <location>
        <begin position="131"/>
        <end position="151"/>
    </location>
</feature>
<comment type="similarity">
    <text evidence="2">Belongs to the binding-protein-dependent transport system permease family. FecCD subfamily.</text>
</comment>
<keyword evidence="10" id="KW-1185">Reference proteome</keyword>
<gene>
    <name evidence="9" type="ORF">EAT49_08895</name>
</gene>
<evidence type="ECO:0000313" key="9">
    <source>
        <dbReference type="EMBL" id="ROU02449.1"/>
    </source>
</evidence>
<feature type="transmembrane region" description="Helical" evidence="8">
    <location>
        <begin position="291"/>
        <end position="309"/>
    </location>
</feature>
<feature type="transmembrane region" description="Helical" evidence="8">
    <location>
        <begin position="106"/>
        <end position="125"/>
    </location>
</feature>
<keyword evidence="5 8" id="KW-0812">Transmembrane</keyword>
<name>A0A3N2R4N1_9RHOB</name>
<evidence type="ECO:0000313" key="10">
    <source>
        <dbReference type="Proteomes" id="UP000268016"/>
    </source>
</evidence>
<keyword evidence="6 8" id="KW-1133">Transmembrane helix</keyword>
<dbReference type="SUPFAM" id="SSF81345">
    <property type="entry name" value="ABC transporter involved in vitamin B12 uptake, BtuC"/>
    <property type="match status" value="1"/>
</dbReference>
<keyword evidence="7 8" id="KW-0472">Membrane</keyword>
<comment type="caution">
    <text evidence="9">The sequence shown here is derived from an EMBL/GenBank/DDBJ whole genome shotgun (WGS) entry which is preliminary data.</text>
</comment>
<dbReference type="GO" id="GO:0033214">
    <property type="term" value="P:siderophore-iron import into cell"/>
    <property type="evidence" value="ECO:0007669"/>
    <property type="project" value="TreeGrafter"/>
</dbReference>
<dbReference type="GO" id="GO:0022857">
    <property type="term" value="F:transmembrane transporter activity"/>
    <property type="evidence" value="ECO:0007669"/>
    <property type="project" value="InterPro"/>
</dbReference>
<dbReference type="CDD" id="cd06550">
    <property type="entry name" value="TM_ABC_iron-siderophores_like"/>
    <property type="match status" value="1"/>
</dbReference>
<protein>
    <submittedName>
        <fullName evidence="9">Iron ABC transporter permease</fullName>
    </submittedName>
</protein>
<evidence type="ECO:0000256" key="8">
    <source>
        <dbReference type="SAM" id="Phobius"/>
    </source>
</evidence>
<evidence type="ECO:0000256" key="3">
    <source>
        <dbReference type="ARBA" id="ARBA00022448"/>
    </source>
</evidence>
<dbReference type="Pfam" id="PF01032">
    <property type="entry name" value="FecCD"/>
    <property type="match status" value="1"/>
</dbReference>
<dbReference type="GO" id="GO:0005886">
    <property type="term" value="C:plasma membrane"/>
    <property type="evidence" value="ECO:0007669"/>
    <property type="project" value="UniProtKB-SubCell"/>
</dbReference>
<dbReference type="FunFam" id="1.10.3470.10:FF:000001">
    <property type="entry name" value="Vitamin B12 ABC transporter permease BtuC"/>
    <property type="match status" value="1"/>
</dbReference>
<keyword evidence="3" id="KW-0813">Transport</keyword>
<evidence type="ECO:0000256" key="2">
    <source>
        <dbReference type="ARBA" id="ARBA00007935"/>
    </source>
</evidence>